<keyword evidence="2" id="KW-1003">Cell membrane</keyword>
<protein>
    <submittedName>
        <fullName evidence="8">DUF3817 domain-containing protein</fullName>
    </submittedName>
</protein>
<name>A0ABV4UJM6_9MICC</name>
<keyword evidence="3 6" id="KW-0812">Transmembrane</keyword>
<comment type="subcellular location">
    <subcellularLocation>
        <location evidence="1">Cell membrane</location>
        <topology evidence="1">Multi-pass membrane protein</topology>
    </subcellularLocation>
</comment>
<dbReference type="NCBIfam" id="TIGR03954">
    <property type="entry name" value="integ_memb_HG"/>
    <property type="match status" value="1"/>
</dbReference>
<evidence type="ECO:0000256" key="3">
    <source>
        <dbReference type="ARBA" id="ARBA00022692"/>
    </source>
</evidence>
<comment type="caution">
    <text evidence="8">The sequence shown here is derived from an EMBL/GenBank/DDBJ whole genome shotgun (WGS) entry which is preliminary data.</text>
</comment>
<keyword evidence="4 6" id="KW-1133">Transmembrane helix</keyword>
<accession>A0ABV4UJM6</accession>
<organism evidence="8 9">
    <name type="scientific">Arthrobacter halodurans</name>
    <dbReference type="NCBI Taxonomy" id="516699"/>
    <lineage>
        <taxon>Bacteria</taxon>
        <taxon>Bacillati</taxon>
        <taxon>Actinomycetota</taxon>
        <taxon>Actinomycetes</taxon>
        <taxon>Micrococcales</taxon>
        <taxon>Micrococcaceae</taxon>
        <taxon>Arthrobacter</taxon>
    </lineage>
</organism>
<feature type="transmembrane region" description="Helical" evidence="6">
    <location>
        <begin position="136"/>
        <end position="157"/>
    </location>
</feature>
<dbReference type="EMBL" id="JBHDLJ010000002">
    <property type="protein sequence ID" value="MFB0833466.1"/>
    <property type="molecule type" value="Genomic_DNA"/>
</dbReference>
<feature type="transmembrane region" description="Helical" evidence="6">
    <location>
        <begin position="18"/>
        <end position="39"/>
    </location>
</feature>
<feature type="domain" description="DUF3817" evidence="7">
    <location>
        <begin position="18"/>
        <end position="103"/>
    </location>
</feature>
<evidence type="ECO:0000256" key="2">
    <source>
        <dbReference type="ARBA" id="ARBA00022475"/>
    </source>
</evidence>
<keyword evidence="9" id="KW-1185">Reference proteome</keyword>
<evidence type="ECO:0000313" key="8">
    <source>
        <dbReference type="EMBL" id="MFB0833466.1"/>
    </source>
</evidence>
<gene>
    <name evidence="8" type="ORF">ACETWP_02605</name>
</gene>
<evidence type="ECO:0000259" key="7">
    <source>
        <dbReference type="Pfam" id="PF12823"/>
    </source>
</evidence>
<dbReference type="InterPro" id="IPR023845">
    <property type="entry name" value="DUF3817_TM"/>
</dbReference>
<evidence type="ECO:0000256" key="5">
    <source>
        <dbReference type="ARBA" id="ARBA00023136"/>
    </source>
</evidence>
<keyword evidence="5 6" id="KW-0472">Membrane</keyword>
<evidence type="ECO:0000256" key="1">
    <source>
        <dbReference type="ARBA" id="ARBA00004651"/>
    </source>
</evidence>
<evidence type="ECO:0000313" key="9">
    <source>
        <dbReference type="Proteomes" id="UP001575652"/>
    </source>
</evidence>
<reference evidence="8 9" key="1">
    <citation type="submission" date="2024-09" db="EMBL/GenBank/DDBJ databases">
        <authorList>
            <person name="Salinas-Garcia M.A."/>
            <person name="Prieme A."/>
        </authorList>
    </citation>
    <scope>NUCLEOTIDE SEQUENCE [LARGE SCALE GENOMIC DNA]</scope>
    <source>
        <strain evidence="8 9">DSM 21081</strain>
    </source>
</reference>
<dbReference type="PANTHER" id="PTHR40077:SF1">
    <property type="entry name" value="MEMBRANE PROTEIN"/>
    <property type="match status" value="1"/>
</dbReference>
<evidence type="ECO:0000256" key="4">
    <source>
        <dbReference type="ARBA" id="ARBA00022989"/>
    </source>
</evidence>
<proteinExistence type="predicted"/>
<evidence type="ECO:0000256" key="6">
    <source>
        <dbReference type="SAM" id="Phobius"/>
    </source>
</evidence>
<dbReference type="Proteomes" id="UP001575652">
    <property type="component" value="Unassembled WGS sequence"/>
</dbReference>
<sequence>MTETRPAPSATRLPPKRLYGALALAEMFTWALLILGMVLKYSGVTEALVPVFGPIHGVVFIAYCVVTCFVWVNQRWSFGRGVAGLASAVVPFCTVPFERDAERRGLLEGGWRLAPGGQHPQGPIERAQALCLRHPIPAAVAGVVFVAVVTAVLLVLGPPVPKG</sequence>
<dbReference type="RefSeq" id="WP_373970638.1">
    <property type="nucleotide sequence ID" value="NZ_JBHDLJ010000002.1"/>
</dbReference>
<dbReference type="PANTHER" id="PTHR40077">
    <property type="entry name" value="MEMBRANE PROTEIN-RELATED"/>
    <property type="match status" value="1"/>
</dbReference>
<feature type="transmembrane region" description="Helical" evidence="6">
    <location>
        <begin position="51"/>
        <end position="72"/>
    </location>
</feature>
<dbReference type="Pfam" id="PF12823">
    <property type="entry name" value="DUF3817"/>
    <property type="match status" value="1"/>
</dbReference>